<accession>A0A7C9FEK2</accession>
<protein>
    <submittedName>
        <fullName evidence="4">TIGR01777 family protein</fullName>
    </submittedName>
</protein>
<dbReference type="InterPro" id="IPR010099">
    <property type="entry name" value="SDR39U1"/>
</dbReference>
<name>A0A7C9FEK2_9BACT</name>
<dbReference type="Proteomes" id="UP000479293">
    <property type="component" value="Unassembled WGS sequence"/>
</dbReference>
<dbReference type="EMBL" id="WHLY01000002">
    <property type="protein sequence ID" value="MPR35827.1"/>
    <property type="molecule type" value="Genomic_DNA"/>
</dbReference>
<gene>
    <name evidence="4" type="ORF">GBK04_21360</name>
</gene>
<feature type="domain" description="DUF1731" evidence="3">
    <location>
        <begin position="252"/>
        <end position="301"/>
    </location>
</feature>
<evidence type="ECO:0000256" key="1">
    <source>
        <dbReference type="ARBA" id="ARBA00009353"/>
    </source>
</evidence>
<dbReference type="Pfam" id="PF08338">
    <property type="entry name" value="DUF1731"/>
    <property type="match status" value="1"/>
</dbReference>
<comment type="caution">
    <text evidence="4">The sequence shown here is derived from an EMBL/GenBank/DDBJ whole genome shotgun (WGS) entry which is preliminary data.</text>
</comment>
<proteinExistence type="inferred from homology"/>
<comment type="similarity">
    <text evidence="1">Belongs to the NAD(P)-dependent epimerase/dehydratase family. SDR39U1 subfamily.</text>
</comment>
<dbReference type="InterPro" id="IPR013549">
    <property type="entry name" value="DUF1731"/>
</dbReference>
<dbReference type="SUPFAM" id="SSF51735">
    <property type="entry name" value="NAD(P)-binding Rossmann-fold domains"/>
    <property type="match status" value="1"/>
</dbReference>
<dbReference type="InterPro" id="IPR001509">
    <property type="entry name" value="Epimerase_deHydtase"/>
</dbReference>
<keyword evidence="5" id="KW-1185">Reference proteome</keyword>
<dbReference type="Pfam" id="PF01370">
    <property type="entry name" value="Epimerase"/>
    <property type="match status" value="1"/>
</dbReference>
<dbReference type="PANTHER" id="PTHR11092">
    <property type="entry name" value="SUGAR NUCLEOTIDE EPIMERASE RELATED"/>
    <property type="match status" value="1"/>
</dbReference>
<dbReference type="InterPro" id="IPR036291">
    <property type="entry name" value="NAD(P)-bd_dom_sf"/>
</dbReference>
<evidence type="ECO:0000259" key="3">
    <source>
        <dbReference type="Pfam" id="PF08338"/>
    </source>
</evidence>
<dbReference type="RefSeq" id="WP_152763206.1">
    <property type="nucleotide sequence ID" value="NZ_WHLY01000002.1"/>
</dbReference>
<reference evidence="4 5" key="1">
    <citation type="submission" date="2019-10" db="EMBL/GenBank/DDBJ databases">
        <title>Draft Genome Sequence of Cytophagaceae sp. SJW1-29.</title>
        <authorList>
            <person name="Choi A."/>
        </authorList>
    </citation>
    <scope>NUCLEOTIDE SEQUENCE [LARGE SCALE GENOMIC DNA]</scope>
    <source>
        <strain evidence="4 5">SJW1-29</strain>
    </source>
</reference>
<feature type="domain" description="NAD-dependent epimerase/dehydratase" evidence="2">
    <location>
        <begin position="4"/>
        <end position="215"/>
    </location>
</feature>
<evidence type="ECO:0000313" key="4">
    <source>
        <dbReference type="EMBL" id="MPR35827.1"/>
    </source>
</evidence>
<dbReference type="Gene3D" id="3.40.50.720">
    <property type="entry name" value="NAD(P)-binding Rossmann-like Domain"/>
    <property type="match status" value="1"/>
</dbReference>
<dbReference type="PANTHER" id="PTHR11092:SF0">
    <property type="entry name" value="EPIMERASE FAMILY PROTEIN SDR39U1"/>
    <property type="match status" value="1"/>
</dbReference>
<organism evidence="4 5">
    <name type="scientific">Salmonirosea aquatica</name>
    <dbReference type="NCBI Taxonomy" id="2654236"/>
    <lineage>
        <taxon>Bacteria</taxon>
        <taxon>Pseudomonadati</taxon>
        <taxon>Bacteroidota</taxon>
        <taxon>Cytophagia</taxon>
        <taxon>Cytophagales</taxon>
        <taxon>Spirosomataceae</taxon>
        <taxon>Salmonirosea</taxon>
    </lineage>
</organism>
<evidence type="ECO:0000259" key="2">
    <source>
        <dbReference type="Pfam" id="PF01370"/>
    </source>
</evidence>
<evidence type="ECO:0000313" key="5">
    <source>
        <dbReference type="Proteomes" id="UP000479293"/>
    </source>
</evidence>
<dbReference type="NCBIfam" id="TIGR01777">
    <property type="entry name" value="yfcH"/>
    <property type="match status" value="1"/>
</dbReference>
<dbReference type="AlphaFoldDB" id="A0A7C9FEK2"/>
<sequence length="304" mass="33784">MEKVVIFGGTGFIGQSLANHCIKKGIHPIVVARHKPKGPIQYDFRSWDSISIGEWVSELSNSKALVNLTGKTVDCIKTPDNCDLILRSRVDSTRIIGKALTLVDNPPKIWIQMSTAHIYGDPPEQVCTESSSTGYGLAPFVGKAWEKAFKESIPGDTRGVILRTSFVIGKNGGALASLQKIVRLGLGGTVGHGRQGMSWIHEDDMNEIIYQAIMNESYKGIYISSAPSPVSNEEFMRLMRKKMHIPIGVPAPEFITRIGAKFIFNTDPELVLYGRYVKSERIEQEGFKFRYPTLEQALDDLIVR</sequence>